<accession>A0AAE7SXT1</accession>
<dbReference type="Proteomes" id="UP000829694">
    <property type="component" value="Segment"/>
</dbReference>
<dbReference type="GeneID" id="80539490"/>
<dbReference type="InterPro" id="IPR008996">
    <property type="entry name" value="IL1/FGF"/>
</dbReference>
<proteinExistence type="predicted"/>
<dbReference type="RefSeq" id="YP_010800844.1">
    <property type="nucleotide sequence ID" value="NC_076905.1"/>
</dbReference>
<keyword evidence="1" id="KW-0812">Transmembrane</keyword>
<evidence type="ECO:0000256" key="1">
    <source>
        <dbReference type="SAM" id="Phobius"/>
    </source>
</evidence>
<sequence length="419" mass="47764">MRLLLILVCAAFYVCAQEDATSIIESEKHDNITSLVNGTEPVHTTIMFNTTKPIASLGNDSSIIITKLIEDSSSIKPFVNLTGVPTILSKTNITINDSASVAEITIETTSSAKPIVDVILPLIETKTTTTSTVAAPLLVINTTTTTTTEKTDEVYVSTRLTTGRPKPTTAKYEYTTVYYPDDEDDLDFVGEPYKYEQKMVRLFQYVNGEKLYLDTSNKEVCQYIVSNEYYPHNFLNLIQYTLEKNSEWDDDNQVVFQHEISLLFFCMNQCGLYYMAVKLSIDCIFVRELVQDVDINLEKIYLRKRFNKELLYVNMEYGQMNFKKYATMYSVDIDSNKTYNMTPVYDEPNMDRCSPNLYMHFVDEITEPAKEFYTAAGYTSTLSLPILIVCFSVSVLTLGALLIVILIVKYKRNKQTISY</sequence>
<reference evidence="2" key="1">
    <citation type="journal article" date="2020" name="Viruses">
        <title>Genome Analysis of a Novel Clade b Betabaculovirus Isolated from the Legume Pest Matsumuraeses phaseoli (Lepidoptera: Tortricidae).</title>
        <authorList>
            <person name="Shu R."/>
            <person name="Meng Q."/>
            <person name="Miao L."/>
            <person name="Liang H."/>
            <person name="Chen J."/>
            <person name="Xu Y."/>
            <person name="Cheng L."/>
            <person name="Jin W."/>
            <person name="Qin Q."/>
            <person name="Zhang H."/>
        </authorList>
    </citation>
    <scope>NUCLEOTIDE SEQUENCE</scope>
    <source>
        <strain evidence="2">IOZ01</strain>
    </source>
</reference>
<evidence type="ECO:0000313" key="2">
    <source>
        <dbReference type="EMBL" id="QOD40089.1"/>
    </source>
</evidence>
<dbReference type="KEGG" id="vg:80539490"/>
<keyword evidence="3" id="KW-1185">Reference proteome</keyword>
<evidence type="ECO:0000313" key="3">
    <source>
        <dbReference type="Proteomes" id="UP000829694"/>
    </source>
</evidence>
<dbReference type="EMBL" id="MT844067">
    <property type="protein sequence ID" value="QOD40089.1"/>
    <property type="molecule type" value="Genomic_DNA"/>
</dbReference>
<gene>
    <name evidence="2" type="primary">fgf-3</name>
    <name evidence="2" type="ORF">H4Q86_126</name>
</gene>
<feature type="transmembrane region" description="Helical" evidence="1">
    <location>
        <begin position="384"/>
        <end position="408"/>
    </location>
</feature>
<protein>
    <submittedName>
        <fullName evidence="2">Fgf-3</fullName>
    </submittedName>
</protein>
<organism evidence="2 3">
    <name type="scientific">Matsumuraeses phaseoli granulovirus</name>
    <dbReference type="NCBI Taxonomy" id="2760664"/>
    <lineage>
        <taxon>Viruses</taxon>
        <taxon>Viruses incertae sedis</taxon>
        <taxon>Naldaviricetes</taxon>
        <taxon>Lefavirales</taxon>
        <taxon>Baculoviridae</taxon>
        <taxon>Betabaculovirus</taxon>
        <taxon>Betabaculovirus maphaseoli</taxon>
    </lineage>
</organism>
<keyword evidence="1" id="KW-0472">Membrane</keyword>
<name>A0AAE7SXT1_9BBAC</name>
<keyword evidence="1" id="KW-1133">Transmembrane helix</keyword>
<dbReference type="SUPFAM" id="SSF50353">
    <property type="entry name" value="Cytokine"/>
    <property type="match status" value="1"/>
</dbReference>